<evidence type="ECO:0000313" key="2">
    <source>
        <dbReference type="Proteomes" id="UP000243255"/>
    </source>
</evidence>
<dbReference type="EMBL" id="FQWX01000014">
    <property type="protein sequence ID" value="SHH01431.1"/>
    <property type="molecule type" value="Genomic_DNA"/>
</dbReference>
<proteinExistence type="predicted"/>
<protein>
    <submittedName>
        <fullName evidence="1">Uncharacterized protein</fullName>
    </submittedName>
</protein>
<keyword evidence="2" id="KW-1185">Reference proteome</keyword>
<dbReference type="STRING" id="1121321.SAMN04488530_11449"/>
<organism evidence="1 2">
    <name type="scientific">Asaccharospora irregularis DSM 2635</name>
    <dbReference type="NCBI Taxonomy" id="1121321"/>
    <lineage>
        <taxon>Bacteria</taxon>
        <taxon>Bacillati</taxon>
        <taxon>Bacillota</taxon>
        <taxon>Clostridia</taxon>
        <taxon>Peptostreptococcales</taxon>
        <taxon>Peptostreptococcaceae</taxon>
        <taxon>Asaccharospora</taxon>
    </lineage>
</organism>
<sequence>MPSVWNVVNNKQNRIYKIDMVILYYILVI</sequence>
<gene>
    <name evidence="1" type="ORF">SAMN04488530_11449</name>
</gene>
<evidence type="ECO:0000313" key="1">
    <source>
        <dbReference type="EMBL" id="SHH01431.1"/>
    </source>
</evidence>
<accession>A0A1M5PI91</accession>
<reference evidence="2" key="1">
    <citation type="submission" date="2016-11" db="EMBL/GenBank/DDBJ databases">
        <authorList>
            <person name="Varghese N."/>
            <person name="Submissions S."/>
        </authorList>
    </citation>
    <scope>NUCLEOTIDE SEQUENCE [LARGE SCALE GENOMIC DNA]</scope>
    <source>
        <strain evidence="2">DSM 2635</strain>
    </source>
</reference>
<name>A0A1M5PI91_9FIRM</name>
<dbReference type="AlphaFoldDB" id="A0A1M5PI91"/>
<dbReference type="Proteomes" id="UP000243255">
    <property type="component" value="Unassembled WGS sequence"/>
</dbReference>